<evidence type="ECO:0000256" key="3">
    <source>
        <dbReference type="ARBA" id="ARBA00022692"/>
    </source>
</evidence>
<dbReference type="Pfam" id="PF00001">
    <property type="entry name" value="7tm_1"/>
    <property type="match status" value="1"/>
</dbReference>
<evidence type="ECO:0000256" key="7">
    <source>
        <dbReference type="ARBA" id="ARBA00023157"/>
    </source>
</evidence>
<dbReference type="GO" id="GO:0001591">
    <property type="term" value="F:dopamine neurotransmitter receptor activity, coupled via Gi/Go"/>
    <property type="evidence" value="ECO:0007669"/>
    <property type="project" value="TreeGrafter"/>
</dbReference>
<dbReference type="PANTHER" id="PTHR24248">
    <property type="entry name" value="ADRENERGIC RECEPTOR-RELATED G-PROTEIN COUPLED RECEPTOR"/>
    <property type="match status" value="1"/>
</dbReference>
<keyword evidence="14" id="KW-1185">Reference proteome</keyword>
<keyword evidence="9 10" id="KW-0807">Transducer</keyword>
<evidence type="ECO:0000256" key="4">
    <source>
        <dbReference type="ARBA" id="ARBA00022989"/>
    </source>
</evidence>
<keyword evidence="6 11" id="KW-0472">Membrane</keyword>
<reference evidence="13 14" key="1">
    <citation type="journal article" date="2017" name="Curr. Biol.">
        <title>Genome architecture and evolution of a unichromosomal asexual nematode.</title>
        <authorList>
            <person name="Fradin H."/>
            <person name="Zegar C."/>
            <person name="Gutwein M."/>
            <person name="Lucas J."/>
            <person name="Kovtun M."/>
            <person name="Corcoran D."/>
            <person name="Baugh L.R."/>
            <person name="Kiontke K."/>
            <person name="Gunsalus K."/>
            <person name="Fitch D.H."/>
            <person name="Piano F."/>
        </authorList>
    </citation>
    <scope>NUCLEOTIDE SEQUENCE [LARGE SCALE GENOMIC DNA]</scope>
    <source>
        <strain evidence="13">PF1309</strain>
    </source>
</reference>
<dbReference type="GO" id="GO:0005886">
    <property type="term" value="C:plasma membrane"/>
    <property type="evidence" value="ECO:0007669"/>
    <property type="project" value="UniProtKB-SubCell"/>
</dbReference>
<dbReference type="InterPro" id="IPR000276">
    <property type="entry name" value="GPCR_Rhodpsn"/>
</dbReference>
<proteinExistence type="inferred from homology"/>
<dbReference type="PRINTS" id="PR00237">
    <property type="entry name" value="GPCRRHODOPSN"/>
</dbReference>
<evidence type="ECO:0000256" key="5">
    <source>
        <dbReference type="ARBA" id="ARBA00023040"/>
    </source>
</evidence>
<dbReference type="InterPro" id="IPR017452">
    <property type="entry name" value="GPCR_Rhodpsn_7TM"/>
</dbReference>
<keyword evidence="3 10" id="KW-0812">Transmembrane</keyword>
<keyword evidence="8 10" id="KW-0675">Receptor</keyword>
<evidence type="ECO:0000256" key="6">
    <source>
        <dbReference type="ARBA" id="ARBA00023136"/>
    </source>
</evidence>
<evidence type="ECO:0000259" key="12">
    <source>
        <dbReference type="PROSITE" id="PS50262"/>
    </source>
</evidence>
<feature type="transmembrane region" description="Helical" evidence="11">
    <location>
        <begin position="177"/>
        <end position="197"/>
    </location>
</feature>
<accession>A0A2A2L000</accession>
<feature type="transmembrane region" description="Helical" evidence="11">
    <location>
        <begin position="230"/>
        <end position="252"/>
    </location>
</feature>
<name>A0A2A2L000_9BILA</name>
<evidence type="ECO:0000256" key="10">
    <source>
        <dbReference type="RuleBase" id="RU000688"/>
    </source>
</evidence>
<dbReference type="Proteomes" id="UP000218231">
    <property type="component" value="Unassembled WGS sequence"/>
</dbReference>
<dbReference type="PANTHER" id="PTHR24248:SF199">
    <property type="entry name" value="IP13425P-RELATED"/>
    <property type="match status" value="1"/>
</dbReference>
<keyword evidence="7" id="KW-1015">Disulfide bond</keyword>
<dbReference type="OrthoDB" id="6358729at2759"/>
<protein>
    <recommendedName>
        <fullName evidence="12">G-protein coupled receptors family 1 profile domain-containing protein</fullName>
    </recommendedName>
</protein>
<feature type="domain" description="G-protein coupled receptors family 1 profile" evidence="12">
    <location>
        <begin position="59"/>
        <end position="285"/>
    </location>
</feature>
<dbReference type="PROSITE" id="PS00237">
    <property type="entry name" value="G_PROTEIN_RECEP_F1_1"/>
    <property type="match status" value="1"/>
</dbReference>
<dbReference type="Gene3D" id="1.20.1070.10">
    <property type="entry name" value="Rhodopsin 7-helix transmembrane proteins"/>
    <property type="match status" value="1"/>
</dbReference>
<dbReference type="PROSITE" id="PS50262">
    <property type="entry name" value="G_PROTEIN_RECEP_F1_2"/>
    <property type="match status" value="1"/>
</dbReference>
<comment type="similarity">
    <text evidence="10">Belongs to the G-protein coupled receptor 1 family.</text>
</comment>
<evidence type="ECO:0000313" key="13">
    <source>
        <dbReference type="EMBL" id="PAV79413.1"/>
    </source>
</evidence>
<evidence type="ECO:0000313" key="14">
    <source>
        <dbReference type="Proteomes" id="UP000218231"/>
    </source>
</evidence>
<keyword evidence="2" id="KW-1003">Cell membrane</keyword>
<comment type="subcellular location">
    <subcellularLocation>
        <location evidence="1">Cell membrane</location>
        <topology evidence="1">Multi-pass membrane protein</topology>
    </subcellularLocation>
</comment>
<organism evidence="13 14">
    <name type="scientific">Diploscapter pachys</name>
    <dbReference type="NCBI Taxonomy" id="2018661"/>
    <lineage>
        <taxon>Eukaryota</taxon>
        <taxon>Metazoa</taxon>
        <taxon>Ecdysozoa</taxon>
        <taxon>Nematoda</taxon>
        <taxon>Chromadorea</taxon>
        <taxon>Rhabditida</taxon>
        <taxon>Rhabditina</taxon>
        <taxon>Rhabditomorpha</taxon>
        <taxon>Rhabditoidea</taxon>
        <taxon>Rhabditidae</taxon>
        <taxon>Diploscapter</taxon>
    </lineage>
</organism>
<comment type="caution">
    <text evidence="13">The sequence shown here is derived from an EMBL/GenBank/DDBJ whole genome shotgun (WGS) entry which is preliminary data.</text>
</comment>
<dbReference type="STRING" id="2018661.A0A2A2L000"/>
<dbReference type="GO" id="GO:0045202">
    <property type="term" value="C:synapse"/>
    <property type="evidence" value="ECO:0007669"/>
    <property type="project" value="GOC"/>
</dbReference>
<evidence type="ECO:0000256" key="9">
    <source>
        <dbReference type="ARBA" id="ARBA00023224"/>
    </source>
</evidence>
<evidence type="ECO:0000256" key="2">
    <source>
        <dbReference type="ARBA" id="ARBA00022475"/>
    </source>
</evidence>
<dbReference type="EMBL" id="LIAE01007420">
    <property type="protein sequence ID" value="PAV79413.1"/>
    <property type="molecule type" value="Genomic_DNA"/>
</dbReference>
<feature type="transmembrane region" description="Helical" evidence="11">
    <location>
        <begin position="84"/>
        <end position="111"/>
    </location>
</feature>
<evidence type="ECO:0000256" key="1">
    <source>
        <dbReference type="ARBA" id="ARBA00004651"/>
    </source>
</evidence>
<keyword evidence="4 11" id="KW-1133">Transmembrane helix</keyword>
<gene>
    <name evidence="13" type="ORF">WR25_20630</name>
</gene>
<dbReference type="AlphaFoldDB" id="A0A2A2L000"/>
<keyword evidence="5 10" id="KW-0297">G-protein coupled receptor</keyword>
<evidence type="ECO:0000256" key="11">
    <source>
        <dbReference type="SAM" id="Phobius"/>
    </source>
</evidence>
<sequence>MSWSVLVHIQAVINGHSWSAGGGTSPAHHLTTPSTSYAAAHPEDLVFTTGASAIQTVNSTTVSLASQVFDGLLPPRLCLGLYDVFIALFLVLLILLTIFGNVLVVLSVFVYKRMRTFTNILLTSLATAGKFLCGVWATSDVLLCTASILNLCVISLDRYMAITSPLKYPRTRSRKMAAGLLSAVWATSVIICTPPWLVQGWGLFDSLNHYPSGVHQNFTCGYSASVPYRIYSALGSFYIPLFVMLSVYFKIFRVANERESLMRQSVGTCRLSNRLAKNQQEKSIRNNNYRSQTAPTGRMRVQVNNTGRINYSVRPVEYSSKLDSRFESRLDSTDMDDTSPPNGDSIEVSAATTIGVMMPHLLPSSAHFHSNHSTPVHTQHSQITDTTTHNMSASLINNSMTSPTGSQKDAVLPGNTLTPRKSMERECHSLADLCNSVQPTPHRKTTEVMVTPCTEVPALAKRAQTAQARLQPNNLIKNVIYENFATISLFWFRLTSTTKSTVQEKSCAAPRRRWSILEKGKL</sequence>
<dbReference type="GO" id="GO:0004930">
    <property type="term" value="F:G protein-coupled receptor activity"/>
    <property type="evidence" value="ECO:0007669"/>
    <property type="project" value="UniProtKB-KW"/>
</dbReference>
<dbReference type="SUPFAM" id="SSF81321">
    <property type="entry name" value="Family A G protein-coupled receptor-like"/>
    <property type="match status" value="1"/>
</dbReference>
<evidence type="ECO:0000256" key="8">
    <source>
        <dbReference type="ARBA" id="ARBA00023170"/>
    </source>
</evidence>